<comment type="pathway">
    <text evidence="1 9">Porphyrin-containing compound metabolism; protoporphyrin-IX biosynthesis; coproporphyrinogen-III from 5-aminolevulinate: step 3/4.</text>
</comment>
<evidence type="ECO:0000256" key="7">
    <source>
        <dbReference type="ARBA" id="ARBA00040167"/>
    </source>
</evidence>
<accession>A0A6N8ITD4</accession>
<evidence type="ECO:0000256" key="4">
    <source>
        <dbReference type="ARBA" id="ARBA00023239"/>
    </source>
</evidence>
<dbReference type="EMBL" id="WSEL01000003">
    <property type="protein sequence ID" value="MVQ29153.1"/>
    <property type="molecule type" value="Genomic_DNA"/>
</dbReference>
<dbReference type="InterPro" id="IPR036108">
    <property type="entry name" value="4pyrrol_syn_uPrphyn_synt_sf"/>
</dbReference>
<dbReference type="UniPathway" id="UPA00251">
    <property type="reaction ID" value="UER00320"/>
</dbReference>
<comment type="catalytic activity">
    <reaction evidence="8 9">
        <text>hydroxymethylbilane = uroporphyrinogen III + H2O</text>
        <dbReference type="Rhea" id="RHEA:18965"/>
        <dbReference type="ChEBI" id="CHEBI:15377"/>
        <dbReference type="ChEBI" id="CHEBI:57308"/>
        <dbReference type="ChEBI" id="CHEBI:57845"/>
        <dbReference type="EC" id="4.2.1.75"/>
    </reaction>
</comment>
<dbReference type="PANTHER" id="PTHR38042">
    <property type="entry name" value="UROPORPHYRINOGEN-III SYNTHASE, CHLOROPLASTIC"/>
    <property type="match status" value="1"/>
</dbReference>
<evidence type="ECO:0000259" key="10">
    <source>
        <dbReference type="Pfam" id="PF02602"/>
    </source>
</evidence>
<dbReference type="AlphaFoldDB" id="A0A6N8ITD4"/>
<dbReference type="CDD" id="cd06578">
    <property type="entry name" value="HemD"/>
    <property type="match status" value="1"/>
</dbReference>
<dbReference type="InterPro" id="IPR039793">
    <property type="entry name" value="UROS/Hem4"/>
</dbReference>
<dbReference type="Gene3D" id="3.40.50.10090">
    <property type="match status" value="2"/>
</dbReference>
<gene>
    <name evidence="11" type="ORF">GON04_06835</name>
</gene>
<dbReference type="InterPro" id="IPR003754">
    <property type="entry name" value="4pyrrol_synth_uPrphyn_synth"/>
</dbReference>
<dbReference type="SUPFAM" id="SSF69618">
    <property type="entry name" value="HemD-like"/>
    <property type="match status" value="1"/>
</dbReference>
<evidence type="ECO:0000256" key="8">
    <source>
        <dbReference type="ARBA" id="ARBA00048617"/>
    </source>
</evidence>
<keyword evidence="12" id="KW-1185">Reference proteome</keyword>
<evidence type="ECO:0000256" key="9">
    <source>
        <dbReference type="RuleBase" id="RU366031"/>
    </source>
</evidence>
<dbReference type="PANTHER" id="PTHR38042:SF1">
    <property type="entry name" value="UROPORPHYRINOGEN-III SYNTHASE, CHLOROPLASTIC"/>
    <property type="match status" value="1"/>
</dbReference>
<feature type="domain" description="Tetrapyrrole biosynthesis uroporphyrinogen III synthase" evidence="10">
    <location>
        <begin position="14"/>
        <end position="244"/>
    </location>
</feature>
<evidence type="ECO:0000256" key="6">
    <source>
        <dbReference type="ARBA" id="ARBA00037589"/>
    </source>
</evidence>
<dbReference type="EC" id="4.2.1.75" evidence="3 9"/>
<dbReference type="GO" id="GO:0004852">
    <property type="term" value="F:uroporphyrinogen-III synthase activity"/>
    <property type="evidence" value="ECO:0007669"/>
    <property type="project" value="UniProtKB-UniRule"/>
</dbReference>
<keyword evidence="4 9" id="KW-0456">Lyase</keyword>
<comment type="caution">
    <text evidence="11">The sequence shown here is derived from an EMBL/GenBank/DDBJ whole genome shotgun (WGS) entry which is preliminary data.</text>
</comment>
<reference evidence="11 12" key="1">
    <citation type="submission" date="2019-12" db="EMBL/GenBank/DDBJ databases">
        <authorList>
            <person name="Huq M.A."/>
        </authorList>
    </citation>
    <scope>NUCLEOTIDE SEQUENCE [LARGE SCALE GENOMIC DNA]</scope>
    <source>
        <strain evidence="11 12">MAH-25</strain>
    </source>
</reference>
<evidence type="ECO:0000256" key="3">
    <source>
        <dbReference type="ARBA" id="ARBA00013109"/>
    </source>
</evidence>
<proteinExistence type="inferred from homology"/>
<evidence type="ECO:0000256" key="1">
    <source>
        <dbReference type="ARBA" id="ARBA00004772"/>
    </source>
</evidence>
<protein>
    <recommendedName>
        <fullName evidence="7 9">Uroporphyrinogen-III synthase</fullName>
        <ecNumber evidence="3 9">4.2.1.75</ecNumber>
    </recommendedName>
</protein>
<comment type="similarity">
    <text evidence="2 9">Belongs to the uroporphyrinogen-III synthase family.</text>
</comment>
<sequence length="252" mass="26710">MRVVLTRPAHEAHRWREALTARGFQVQLLPLIAIEPLPTSPQIDAARQALARCGAAMFVSANAVQHFLGAEVRWPATTRAWATGAGTASALQAAGVPVDLIDRPAADAHQFDSETLWVQVAGQVGPGSRVLIVRGAGADGQPGGRDWLARRLSDEGAIVEIVAAYRRVLPSWTDHERAVAQGAAHDGSVWVFSSSEAIGNLRALLPSTSWASARAVATHERIAQAAREAGFGVVSPSRPTEDAVAAVLESFR</sequence>
<evidence type="ECO:0000313" key="11">
    <source>
        <dbReference type="EMBL" id="MVQ29153.1"/>
    </source>
</evidence>
<evidence type="ECO:0000256" key="2">
    <source>
        <dbReference type="ARBA" id="ARBA00008133"/>
    </source>
</evidence>
<evidence type="ECO:0000313" key="12">
    <source>
        <dbReference type="Proteomes" id="UP000469385"/>
    </source>
</evidence>
<dbReference type="Pfam" id="PF02602">
    <property type="entry name" value="HEM4"/>
    <property type="match status" value="1"/>
</dbReference>
<comment type="function">
    <text evidence="6 9">Catalyzes cyclization of the linear tetrapyrrole, hydroxymethylbilane, to the macrocyclic uroporphyrinogen III.</text>
</comment>
<dbReference type="GO" id="GO:0006782">
    <property type="term" value="P:protoporphyrinogen IX biosynthetic process"/>
    <property type="evidence" value="ECO:0007669"/>
    <property type="project" value="UniProtKB-UniRule"/>
</dbReference>
<dbReference type="GO" id="GO:0006780">
    <property type="term" value="P:uroporphyrinogen III biosynthetic process"/>
    <property type="evidence" value="ECO:0007669"/>
    <property type="project" value="UniProtKB-UniRule"/>
</dbReference>
<organism evidence="11 12">
    <name type="scientific">Ramlibacter pinisoli</name>
    <dbReference type="NCBI Taxonomy" id="2682844"/>
    <lineage>
        <taxon>Bacteria</taxon>
        <taxon>Pseudomonadati</taxon>
        <taxon>Pseudomonadota</taxon>
        <taxon>Betaproteobacteria</taxon>
        <taxon>Burkholderiales</taxon>
        <taxon>Comamonadaceae</taxon>
        <taxon>Ramlibacter</taxon>
    </lineage>
</organism>
<evidence type="ECO:0000256" key="5">
    <source>
        <dbReference type="ARBA" id="ARBA00023244"/>
    </source>
</evidence>
<dbReference type="RefSeq" id="WP_157397187.1">
    <property type="nucleotide sequence ID" value="NZ_WSEL01000003.1"/>
</dbReference>
<keyword evidence="5 9" id="KW-0627">Porphyrin biosynthesis</keyword>
<dbReference type="Proteomes" id="UP000469385">
    <property type="component" value="Unassembled WGS sequence"/>
</dbReference>
<name>A0A6N8ITD4_9BURK</name>